<feature type="transmembrane region" description="Helical" evidence="7">
    <location>
        <begin position="12"/>
        <end position="33"/>
    </location>
</feature>
<comment type="subcellular location">
    <subcellularLocation>
        <location evidence="1">Cell membrane</location>
        <topology evidence="1">Multi-pass membrane protein</topology>
    </subcellularLocation>
</comment>
<evidence type="ECO:0000256" key="3">
    <source>
        <dbReference type="ARBA" id="ARBA00022475"/>
    </source>
</evidence>
<dbReference type="AlphaFoldDB" id="A0A327KN87"/>
<proteinExistence type="inferred from homology"/>
<name>A0A327KN87_9BRAD</name>
<evidence type="ECO:0008006" key="10">
    <source>
        <dbReference type="Google" id="ProtNLM"/>
    </source>
</evidence>
<evidence type="ECO:0000256" key="4">
    <source>
        <dbReference type="ARBA" id="ARBA00022692"/>
    </source>
</evidence>
<dbReference type="InterPro" id="IPR051907">
    <property type="entry name" value="DoxX-like_oxidoreductase"/>
</dbReference>
<dbReference type="PANTHER" id="PTHR33452">
    <property type="entry name" value="OXIDOREDUCTASE CATD-RELATED"/>
    <property type="match status" value="1"/>
</dbReference>
<dbReference type="GO" id="GO:0005886">
    <property type="term" value="C:plasma membrane"/>
    <property type="evidence" value="ECO:0007669"/>
    <property type="project" value="UniProtKB-SubCell"/>
</dbReference>
<comment type="caution">
    <text evidence="8">The sequence shown here is derived from an EMBL/GenBank/DDBJ whole genome shotgun (WGS) entry which is preliminary data.</text>
</comment>
<dbReference type="OrthoDB" id="5382961at2"/>
<evidence type="ECO:0000313" key="9">
    <source>
        <dbReference type="Proteomes" id="UP000248863"/>
    </source>
</evidence>
<dbReference type="InterPro" id="IPR032808">
    <property type="entry name" value="DoxX"/>
</dbReference>
<gene>
    <name evidence="8" type="ORF">CH338_09390</name>
</gene>
<evidence type="ECO:0000256" key="7">
    <source>
        <dbReference type="SAM" id="Phobius"/>
    </source>
</evidence>
<evidence type="ECO:0000256" key="1">
    <source>
        <dbReference type="ARBA" id="ARBA00004651"/>
    </source>
</evidence>
<evidence type="ECO:0000256" key="5">
    <source>
        <dbReference type="ARBA" id="ARBA00022989"/>
    </source>
</evidence>
<reference evidence="8 9" key="1">
    <citation type="submission" date="2017-07" db="EMBL/GenBank/DDBJ databases">
        <title>Draft Genome Sequences of Select Purple Nonsulfur Bacteria.</title>
        <authorList>
            <person name="Lasarre B."/>
            <person name="Mckinlay J.B."/>
        </authorList>
    </citation>
    <scope>NUCLEOTIDE SEQUENCE [LARGE SCALE GENOMIC DNA]</scope>
    <source>
        <strain evidence="8 9">DSM 11907</strain>
    </source>
</reference>
<keyword evidence="6 7" id="KW-0472">Membrane</keyword>
<dbReference type="Pfam" id="PF07681">
    <property type="entry name" value="DoxX"/>
    <property type="match status" value="1"/>
</dbReference>
<keyword evidence="3" id="KW-1003">Cell membrane</keyword>
<accession>A0A327KN87</accession>
<feature type="transmembrane region" description="Helical" evidence="7">
    <location>
        <begin position="53"/>
        <end position="74"/>
    </location>
</feature>
<protein>
    <recommendedName>
        <fullName evidence="10">DoxX family protein</fullName>
    </recommendedName>
</protein>
<dbReference type="RefSeq" id="WP_111356841.1">
    <property type="nucleotide sequence ID" value="NZ_NHSK01000050.1"/>
</dbReference>
<organism evidence="8 9">
    <name type="scientific">Rhodoplanes elegans</name>
    <dbReference type="NCBI Taxonomy" id="29408"/>
    <lineage>
        <taxon>Bacteria</taxon>
        <taxon>Pseudomonadati</taxon>
        <taxon>Pseudomonadota</taxon>
        <taxon>Alphaproteobacteria</taxon>
        <taxon>Hyphomicrobiales</taxon>
        <taxon>Nitrobacteraceae</taxon>
        <taxon>Rhodoplanes</taxon>
    </lineage>
</organism>
<evidence type="ECO:0000256" key="2">
    <source>
        <dbReference type="ARBA" id="ARBA00006679"/>
    </source>
</evidence>
<feature type="transmembrane region" description="Helical" evidence="7">
    <location>
        <begin position="114"/>
        <end position="133"/>
    </location>
</feature>
<feature type="transmembrane region" description="Helical" evidence="7">
    <location>
        <begin position="81"/>
        <end position="102"/>
    </location>
</feature>
<keyword evidence="5 7" id="KW-1133">Transmembrane helix</keyword>
<sequence>MSATPSIDTRTAPYAALLLRVSLGALLIAHGLLLKVATFGLAGTAGYFQSLGYPAFFAYLVILGEIGGGLALILGLWTRWIALLLLPILIGATLQHAGNGWLFTAKGGGWEFPVFWTVTLVVQALLGDGAYALRLSALFGRTARIGGPVTQTR</sequence>
<keyword evidence="4 7" id="KW-0812">Transmembrane</keyword>
<dbReference type="PANTHER" id="PTHR33452:SF1">
    <property type="entry name" value="INNER MEMBRANE PROTEIN YPHA-RELATED"/>
    <property type="match status" value="1"/>
</dbReference>
<evidence type="ECO:0000313" key="8">
    <source>
        <dbReference type="EMBL" id="RAI39436.1"/>
    </source>
</evidence>
<evidence type="ECO:0000256" key="6">
    <source>
        <dbReference type="ARBA" id="ARBA00023136"/>
    </source>
</evidence>
<keyword evidence="9" id="KW-1185">Reference proteome</keyword>
<dbReference type="EMBL" id="NPEU01000076">
    <property type="protein sequence ID" value="RAI39436.1"/>
    <property type="molecule type" value="Genomic_DNA"/>
</dbReference>
<dbReference type="Proteomes" id="UP000248863">
    <property type="component" value="Unassembled WGS sequence"/>
</dbReference>
<comment type="similarity">
    <text evidence="2">Belongs to the DoxX family.</text>
</comment>